<dbReference type="Pfam" id="PF20470">
    <property type="entry name" value="HTH_61"/>
    <property type="match status" value="1"/>
</dbReference>
<dbReference type="GO" id="GO:0005524">
    <property type="term" value="F:ATP binding"/>
    <property type="evidence" value="ECO:0007669"/>
    <property type="project" value="UniProtKB-KW"/>
</dbReference>
<dbReference type="Pfam" id="PF00271">
    <property type="entry name" value="Helicase_C"/>
    <property type="match status" value="1"/>
</dbReference>
<dbReference type="GO" id="GO:0016787">
    <property type="term" value="F:hydrolase activity"/>
    <property type="evidence" value="ECO:0007669"/>
    <property type="project" value="UniProtKB-KW"/>
</dbReference>
<evidence type="ECO:0000256" key="3">
    <source>
        <dbReference type="ARBA" id="ARBA00022806"/>
    </source>
</evidence>
<dbReference type="FunFam" id="3.40.50.300:FF:000753">
    <property type="entry name" value="Polymerase (DNA directed), theta"/>
    <property type="match status" value="1"/>
</dbReference>
<reference evidence="8" key="2">
    <citation type="submission" date="2024-04" db="UniProtKB">
        <authorList>
            <consortium name="Ensembl"/>
        </authorList>
    </citation>
    <scope>IDENTIFICATION</scope>
</reference>
<dbReference type="PROSITE" id="PS51194">
    <property type="entry name" value="HELICASE_CTER"/>
    <property type="match status" value="1"/>
</dbReference>
<evidence type="ECO:0000259" key="7">
    <source>
        <dbReference type="PROSITE" id="PS51194"/>
    </source>
</evidence>
<evidence type="ECO:0000259" key="6">
    <source>
        <dbReference type="PROSITE" id="PS51192"/>
    </source>
</evidence>
<dbReference type="PANTHER" id="PTHR47961">
    <property type="entry name" value="DNA POLYMERASE THETA, PUTATIVE (AFU_ORTHOLOGUE AFUA_1G05260)-RELATED"/>
    <property type="match status" value="1"/>
</dbReference>
<name>G3PUF8_GASAC</name>
<proteinExistence type="predicted"/>
<dbReference type="InterPro" id="IPR014001">
    <property type="entry name" value="Helicase_ATP-bd"/>
</dbReference>
<evidence type="ECO:0000313" key="8">
    <source>
        <dbReference type="Ensembl" id="ENSGACP00000021245.1"/>
    </source>
</evidence>
<dbReference type="InterPro" id="IPR050474">
    <property type="entry name" value="Hel308_SKI2-like"/>
</dbReference>
<evidence type="ECO:0000256" key="1">
    <source>
        <dbReference type="ARBA" id="ARBA00022741"/>
    </source>
</evidence>
<evidence type="ECO:0000256" key="2">
    <source>
        <dbReference type="ARBA" id="ARBA00022801"/>
    </source>
</evidence>
<dbReference type="InterPro" id="IPR011545">
    <property type="entry name" value="DEAD/DEAH_box_helicase_dom"/>
</dbReference>
<dbReference type="Gene3D" id="3.40.50.300">
    <property type="entry name" value="P-loop containing nucleotide triphosphate hydrolases"/>
    <property type="match status" value="2"/>
</dbReference>
<dbReference type="Pfam" id="PF21099">
    <property type="entry name" value="POLQ_helical"/>
    <property type="match status" value="1"/>
</dbReference>
<dbReference type="Ensembl" id="ENSGACT00000021286.1">
    <property type="protein sequence ID" value="ENSGACP00000021245.1"/>
    <property type="gene ID" value="ENSGACG00000016100.1"/>
</dbReference>
<keyword evidence="2" id="KW-0378">Hydrolase</keyword>
<dbReference type="GO" id="GO:0003676">
    <property type="term" value="F:nucleic acid binding"/>
    <property type="evidence" value="ECO:0007669"/>
    <property type="project" value="InterPro"/>
</dbReference>
<dbReference type="FunFam" id="3.40.50.300:FF:000885">
    <property type="entry name" value="DNA polymerase theta"/>
    <property type="match status" value="1"/>
</dbReference>
<dbReference type="InterPro" id="IPR027417">
    <property type="entry name" value="P-loop_NTPase"/>
</dbReference>
<keyword evidence="4" id="KW-0067">ATP-binding</keyword>
<protein>
    <submittedName>
        <fullName evidence="8">Polymerase (DNA directed), theta</fullName>
    </submittedName>
</protein>
<dbReference type="InterPro" id="IPR048960">
    <property type="entry name" value="POLQ-like_helical"/>
</dbReference>
<dbReference type="AlphaFoldDB" id="G3PUF8"/>
<dbReference type="InterPro" id="IPR046931">
    <property type="entry name" value="HTH_61"/>
</dbReference>
<keyword evidence="1" id="KW-0547">Nucleotide-binding</keyword>
<dbReference type="PANTHER" id="PTHR47961:SF6">
    <property type="entry name" value="DNA-DIRECTED DNA POLYMERASE"/>
    <property type="match status" value="1"/>
</dbReference>
<accession>G3PUF8</accession>
<dbReference type="Pfam" id="PF00270">
    <property type="entry name" value="DEAD"/>
    <property type="match status" value="1"/>
</dbReference>
<dbReference type="SMART" id="SM00487">
    <property type="entry name" value="DEXDc"/>
    <property type="match status" value="1"/>
</dbReference>
<dbReference type="PROSITE" id="PS51192">
    <property type="entry name" value="HELICASE_ATP_BIND_1"/>
    <property type="match status" value="1"/>
</dbReference>
<dbReference type="InterPro" id="IPR001650">
    <property type="entry name" value="Helicase_C-like"/>
</dbReference>
<dbReference type="Gene3D" id="1.10.3380.30">
    <property type="match status" value="1"/>
</dbReference>
<dbReference type="SUPFAM" id="SSF52540">
    <property type="entry name" value="P-loop containing nucleoside triphosphate hydrolases"/>
    <property type="match status" value="1"/>
</dbReference>
<evidence type="ECO:0000256" key="5">
    <source>
        <dbReference type="ARBA" id="ARBA00048988"/>
    </source>
</evidence>
<reference evidence="8" key="1">
    <citation type="submission" date="2006-01" db="EMBL/GenBank/DDBJ databases">
        <authorList>
            <person name="Lindblad-Toh K."/>
            <person name="Mauceli E."/>
            <person name="Grabherr M."/>
            <person name="Chang J.L."/>
            <person name="Lander E.S."/>
        </authorList>
    </citation>
    <scope>NUCLEOTIDE SEQUENCE [LARGE SCALE GENOMIC DNA]</scope>
</reference>
<dbReference type="SUPFAM" id="SSF158702">
    <property type="entry name" value="Sec63 N-terminal domain-like"/>
    <property type="match status" value="1"/>
</dbReference>
<dbReference type="GO" id="GO:0043138">
    <property type="term" value="F:3'-5' DNA helicase activity"/>
    <property type="evidence" value="ECO:0007669"/>
    <property type="project" value="UniProtKB-EC"/>
</dbReference>
<comment type="catalytic activity">
    <reaction evidence="5">
        <text>ATP + H2O = ADP + phosphate + H(+)</text>
        <dbReference type="Rhea" id="RHEA:13065"/>
        <dbReference type="ChEBI" id="CHEBI:15377"/>
        <dbReference type="ChEBI" id="CHEBI:15378"/>
        <dbReference type="ChEBI" id="CHEBI:30616"/>
        <dbReference type="ChEBI" id="CHEBI:43474"/>
        <dbReference type="ChEBI" id="CHEBI:456216"/>
        <dbReference type="EC" id="5.6.2.4"/>
    </reaction>
</comment>
<keyword evidence="3" id="KW-0347">Helicase</keyword>
<evidence type="ECO:0000256" key="4">
    <source>
        <dbReference type="ARBA" id="ARBA00022840"/>
    </source>
</evidence>
<feature type="domain" description="Helicase ATP-binding" evidence="6">
    <location>
        <begin position="97"/>
        <end position="276"/>
    </location>
</feature>
<organism evidence="8">
    <name type="scientific">Gasterosteus aculeatus</name>
    <name type="common">Three-spined stickleback</name>
    <dbReference type="NCBI Taxonomy" id="69293"/>
    <lineage>
        <taxon>Eukaryota</taxon>
        <taxon>Metazoa</taxon>
        <taxon>Chordata</taxon>
        <taxon>Craniata</taxon>
        <taxon>Vertebrata</taxon>
        <taxon>Euteleostomi</taxon>
        <taxon>Actinopterygii</taxon>
        <taxon>Neopterygii</taxon>
        <taxon>Teleostei</taxon>
        <taxon>Neoteleostei</taxon>
        <taxon>Acanthomorphata</taxon>
        <taxon>Eupercaria</taxon>
        <taxon>Perciformes</taxon>
        <taxon>Cottioidei</taxon>
        <taxon>Gasterosteales</taxon>
        <taxon>Gasterosteidae</taxon>
        <taxon>Gasterosteus</taxon>
    </lineage>
</organism>
<sequence>RDYILFSPGRLAAAAKKAKLQPSFQNQSASVLVVPSGLDLSTLSDTLPQQGIAFCAPAGQAEKLLLCNWGLPKAVLACYQKHGVTHMFEWQAQCLAVGQALQGGNLVYSAPTSAGKTLVSELLMLKRVLETKRKALFILPFVSVAKEKMHYLRSVFEEAGVRVEGYMGGTSAAGGFAALDVAVCTIEKANSLVNRLIEEDDMALLGMVVVDELHMVGDSGRGYLLELLLTKIRYIAQKQNATGSLSEGVQIVGMSATLPNLALLASWLGAELYQTDYRPVPLHEHLKVGRDIYDKSLAAVRRFTPALRVKGDDDHIVSLCYETVSEGRSVLLFCPSKNWCEKLSDSIAREFYNLRHADRQGEAEPKPVGLDREGLVDVVAQLRRTPAGLDPTLQRTVPWGVAFHHAGLTFDERDVLEGAFRQSTIKVLAATSTLSSGVNLPARRVIIRSPTFNGHLLDPLTYKQMAGRAGRKGVDTIGESVLVCKEAERQKGIILLKGVLQPISSCLVRREGDGVTTSMLRAILEIIVGGVASTPQDVRSYALCSLLAASVKRNGKEAAMEDTNKGAIEACVEWLMENEFISVQKDGQGAAERYHPTQLGAATLSSSLSPPEALGIFADLQRAMKGFVLENDLHILYLITPLHAEWTTIDWYQFFCQWEQLSSSMKRVAELVGVQEGFLARSVGGKLVAKTEKQRRQMAVHKRFFTTLVLHDLVNEVPLGAVA</sequence>
<dbReference type="CDD" id="cd18026">
    <property type="entry name" value="DEXHc_POLQ-like"/>
    <property type="match status" value="1"/>
</dbReference>
<dbReference type="CDD" id="cd18795">
    <property type="entry name" value="SF2_C_Ski2"/>
    <property type="match status" value="1"/>
</dbReference>
<dbReference type="SMART" id="SM00490">
    <property type="entry name" value="HELICc"/>
    <property type="match status" value="1"/>
</dbReference>
<feature type="domain" description="Helicase C-terminal" evidence="7">
    <location>
        <begin position="315"/>
        <end position="542"/>
    </location>
</feature>